<keyword evidence="3" id="KW-0449">Lipoprotein</keyword>
<accession>A0A1W1ZUF2</accession>
<feature type="chain" id="PRO_5010713409" evidence="2">
    <location>
        <begin position="21"/>
        <end position="208"/>
    </location>
</feature>
<dbReference type="RefSeq" id="WP_143736356.1">
    <property type="nucleotide sequence ID" value="NZ_FWXS01000003.1"/>
</dbReference>
<dbReference type="CDD" id="cd16325">
    <property type="entry name" value="LolA"/>
    <property type="match status" value="1"/>
</dbReference>
<feature type="signal peptide" evidence="2">
    <location>
        <begin position="1"/>
        <end position="20"/>
    </location>
</feature>
<evidence type="ECO:0000313" key="3">
    <source>
        <dbReference type="EMBL" id="SMC51731.1"/>
    </source>
</evidence>
<sequence length="208" mass="23534">MIKYIFFTVILLSLSISANAQNAKELLDQVSNSYSKIPTYYIKFEVKESGNSKGEIGEVYASKEKYNLNVMGINQIYDGKTLYTISKEDKEVTVSIPTKDSDDLLTPVKILGMYKTGYKYELEKTSTIDGNKIQFIKLTPTGNSDVKSISVGINTNNKTLYQYKETNKNGGTRTITVKDYLENLIIPKPLFKFDKSKYESDGYIVTQI</sequence>
<dbReference type="Gene3D" id="2.50.20.10">
    <property type="entry name" value="Lipoprotein localisation LolA/LolB/LppX"/>
    <property type="match status" value="1"/>
</dbReference>
<dbReference type="InterPro" id="IPR004564">
    <property type="entry name" value="OM_lipoprot_carrier_LolA-like"/>
</dbReference>
<proteinExistence type="predicted"/>
<gene>
    <name evidence="3" type="ORF">SAMN06296427_103225</name>
</gene>
<evidence type="ECO:0000256" key="1">
    <source>
        <dbReference type="ARBA" id="ARBA00022729"/>
    </source>
</evidence>
<reference evidence="3 4" key="1">
    <citation type="submission" date="2017-04" db="EMBL/GenBank/DDBJ databases">
        <authorList>
            <person name="Afonso C.L."/>
            <person name="Miller P.J."/>
            <person name="Scott M.A."/>
            <person name="Spackman E."/>
            <person name="Goraichik I."/>
            <person name="Dimitrov K.M."/>
            <person name="Suarez D.L."/>
            <person name="Swayne D.E."/>
        </authorList>
    </citation>
    <scope>NUCLEOTIDE SEQUENCE [LARGE SCALE GENOMIC DNA]</scope>
    <source>
        <strain evidence="3 4">CGMCC 1.12708</strain>
    </source>
</reference>
<dbReference type="AlphaFoldDB" id="A0A1W1ZUF2"/>
<dbReference type="EMBL" id="FWXS01000003">
    <property type="protein sequence ID" value="SMC51731.1"/>
    <property type="molecule type" value="Genomic_DNA"/>
</dbReference>
<name>A0A1W1ZUF2_9FLAO</name>
<dbReference type="OrthoDB" id="1491557at2"/>
<dbReference type="SUPFAM" id="SSF89392">
    <property type="entry name" value="Prokaryotic lipoproteins and lipoprotein localization factors"/>
    <property type="match status" value="1"/>
</dbReference>
<dbReference type="Proteomes" id="UP000192393">
    <property type="component" value="Unassembled WGS sequence"/>
</dbReference>
<dbReference type="InterPro" id="IPR029046">
    <property type="entry name" value="LolA/LolB/LppX"/>
</dbReference>
<evidence type="ECO:0000313" key="4">
    <source>
        <dbReference type="Proteomes" id="UP000192393"/>
    </source>
</evidence>
<organism evidence="3 4">
    <name type="scientific">Moheibacter sediminis</name>
    <dbReference type="NCBI Taxonomy" id="1434700"/>
    <lineage>
        <taxon>Bacteria</taxon>
        <taxon>Pseudomonadati</taxon>
        <taxon>Bacteroidota</taxon>
        <taxon>Flavobacteriia</taxon>
        <taxon>Flavobacteriales</taxon>
        <taxon>Weeksellaceae</taxon>
        <taxon>Moheibacter</taxon>
    </lineage>
</organism>
<evidence type="ECO:0000256" key="2">
    <source>
        <dbReference type="SAM" id="SignalP"/>
    </source>
</evidence>
<keyword evidence="4" id="KW-1185">Reference proteome</keyword>
<keyword evidence="1 2" id="KW-0732">Signal</keyword>
<protein>
    <submittedName>
        <fullName evidence="3">Outer membrane lipoprotein-sorting protein</fullName>
    </submittedName>
</protein>
<dbReference type="STRING" id="1434700.SAMN06296427_103225"/>